<dbReference type="GO" id="GO:0008320">
    <property type="term" value="F:protein transmembrane transporter activity"/>
    <property type="evidence" value="ECO:0007669"/>
    <property type="project" value="UniProtKB-UniRule"/>
</dbReference>
<evidence type="ECO:0000313" key="12">
    <source>
        <dbReference type="Proteomes" id="UP000295414"/>
    </source>
</evidence>
<organism evidence="11 12">
    <name type="scientific">Thermomonas haemolytica</name>
    <dbReference type="NCBI Taxonomy" id="141949"/>
    <lineage>
        <taxon>Bacteria</taxon>
        <taxon>Pseudomonadati</taxon>
        <taxon>Pseudomonadota</taxon>
        <taxon>Gammaproteobacteria</taxon>
        <taxon>Lysobacterales</taxon>
        <taxon>Lysobacteraceae</taxon>
        <taxon>Thermomonas</taxon>
    </lineage>
</organism>
<comment type="caution">
    <text evidence="11">The sequence shown here is derived from an EMBL/GenBank/DDBJ whole genome shotgun (WGS) entry which is preliminary data.</text>
</comment>
<dbReference type="EMBL" id="SMAP01000002">
    <property type="protein sequence ID" value="TCT25312.1"/>
    <property type="molecule type" value="Genomic_DNA"/>
</dbReference>
<sequence length="113" mass="12058">MFEFSLGEMLVVALVALVVLGPERLPKAARLAGLWLRRARAQWVSMKNELEQELAREELARSLREGRQALDEVQAQLHAAGREAAAPTAGAPAAAAPPPAANAAPAGEVRRDD</sequence>
<dbReference type="GO" id="GO:0033281">
    <property type="term" value="C:TAT protein transport complex"/>
    <property type="evidence" value="ECO:0007669"/>
    <property type="project" value="UniProtKB-UniRule"/>
</dbReference>
<gene>
    <name evidence="9" type="primary">tatB</name>
    <name evidence="11" type="ORF">EDC34_102200</name>
</gene>
<comment type="subunit">
    <text evidence="9">The Tat system comprises two distinct complexes: a TatABC complex, containing multiple copies of TatA, TatB and TatC subunits, and a separate TatA complex, containing only TatA subunits. Substrates initially bind to the TatABC complex, which probably triggers association of the separate TatA complex to form the active translocon.</text>
</comment>
<name>A0A4R3N9R8_9GAMM</name>
<evidence type="ECO:0000313" key="11">
    <source>
        <dbReference type="EMBL" id="TCT25312.1"/>
    </source>
</evidence>
<feature type="compositionally biased region" description="Low complexity" evidence="10">
    <location>
        <begin position="82"/>
        <end position="94"/>
    </location>
</feature>
<evidence type="ECO:0000256" key="5">
    <source>
        <dbReference type="ARBA" id="ARBA00022927"/>
    </source>
</evidence>
<dbReference type="NCBIfam" id="TIGR01410">
    <property type="entry name" value="tatB"/>
    <property type="match status" value="1"/>
</dbReference>
<dbReference type="Proteomes" id="UP000295414">
    <property type="component" value="Unassembled WGS sequence"/>
</dbReference>
<keyword evidence="7 9" id="KW-0811">Translocation</keyword>
<keyword evidence="8 9" id="KW-0472">Membrane</keyword>
<evidence type="ECO:0000256" key="9">
    <source>
        <dbReference type="HAMAP-Rule" id="MF_00237"/>
    </source>
</evidence>
<dbReference type="PANTHER" id="PTHR33162">
    <property type="entry name" value="SEC-INDEPENDENT PROTEIN TRANSLOCASE PROTEIN TATA, CHLOROPLASTIC"/>
    <property type="match status" value="1"/>
</dbReference>
<dbReference type="RefSeq" id="WP_114959588.1">
    <property type="nucleotide sequence ID" value="NZ_MSZW01000036.1"/>
</dbReference>
<evidence type="ECO:0000256" key="3">
    <source>
        <dbReference type="ARBA" id="ARBA00022475"/>
    </source>
</evidence>
<comment type="subcellular location">
    <subcellularLocation>
        <location evidence="9">Cell membrane</location>
        <topology evidence="9">Single-pass membrane protein</topology>
    </subcellularLocation>
    <subcellularLocation>
        <location evidence="1">Membrane</location>
        <topology evidence="1">Single-pass membrane protein</topology>
    </subcellularLocation>
</comment>
<dbReference type="AlphaFoldDB" id="A0A4R3N9R8"/>
<dbReference type="Gene3D" id="1.20.5.3310">
    <property type="match status" value="1"/>
</dbReference>
<comment type="function">
    <text evidence="9">Part of the twin-arginine translocation (Tat) system that transports large folded proteins containing a characteristic twin-arginine motif in their signal peptide across membranes. Together with TatC, TatB is part of a receptor directly interacting with Tat signal peptides. TatB may form an oligomeric binding site that transiently accommodates folded Tat precursor proteins before their translocation.</text>
</comment>
<dbReference type="PRINTS" id="PR01506">
    <property type="entry name" value="TATBPROTEIN"/>
</dbReference>
<dbReference type="PANTHER" id="PTHR33162:SF1">
    <property type="entry name" value="SEC-INDEPENDENT PROTEIN TRANSLOCASE PROTEIN TATA, CHLOROPLASTIC"/>
    <property type="match status" value="1"/>
</dbReference>
<keyword evidence="6 9" id="KW-1133">Transmembrane helix</keyword>
<reference evidence="11 12" key="1">
    <citation type="submission" date="2019-03" db="EMBL/GenBank/DDBJ databases">
        <title>Genomic Encyclopedia of Type Strains, Phase IV (KMG-IV): sequencing the most valuable type-strain genomes for metagenomic binning, comparative biology and taxonomic classification.</title>
        <authorList>
            <person name="Goeker M."/>
        </authorList>
    </citation>
    <scope>NUCLEOTIDE SEQUENCE [LARGE SCALE GENOMIC DNA]</scope>
    <source>
        <strain evidence="11 12">DSM 13605</strain>
    </source>
</reference>
<dbReference type="InterPro" id="IPR018448">
    <property type="entry name" value="TatB"/>
</dbReference>
<dbReference type="GO" id="GO:0043953">
    <property type="term" value="P:protein transport by the Tat complex"/>
    <property type="evidence" value="ECO:0007669"/>
    <property type="project" value="UniProtKB-UniRule"/>
</dbReference>
<dbReference type="Pfam" id="PF02416">
    <property type="entry name" value="TatA_B_E"/>
    <property type="match status" value="1"/>
</dbReference>
<keyword evidence="2 9" id="KW-0813">Transport</keyword>
<dbReference type="HAMAP" id="MF_00237">
    <property type="entry name" value="TatB"/>
    <property type="match status" value="1"/>
</dbReference>
<keyword evidence="4 9" id="KW-0812">Transmembrane</keyword>
<evidence type="ECO:0000256" key="1">
    <source>
        <dbReference type="ARBA" id="ARBA00004167"/>
    </source>
</evidence>
<keyword evidence="3 9" id="KW-1003">Cell membrane</keyword>
<keyword evidence="12" id="KW-1185">Reference proteome</keyword>
<comment type="similarity">
    <text evidence="9">Belongs to the TatB family.</text>
</comment>
<keyword evidence="5 9" id="KW-0653">Protein transport</keyword>
<evidence type="ECO:0000256" key="6">
    <source>
        <dbReference type="ARBA" id="ARBA00022989"/>
    </source>
</evidence>
<protein>
    <recommendedName>
        <fullName evidence="9">Sec-independent protein translocase protein TatB</fullName>
    </recommendedName>
</protein>
<evidence type="ECO:0000256" key="10">
    <source>
        <dbReference type="SAM" id="MobiDB-lite"/>
    </source>
</evidence>
<dbReference type="InterPro" id="IPR003369">
    <property type="entry name" value="TatA/B/E"/>
</dbReference>
<proteinExistence type="inferred from homology"/>
<evidence type="ECO:0000256" key="7">
    <source>
        <dbReference type="ARBA" id="ARBA00023010"/>
    </source>
</evidence>
<feature type="region of interest" description="Disordered" evidence="10">
    <location>
        <begin position="78"/>
        <end position="113"/>
    </location>
</feature>
<evidence type="ECO:0000256" key="2">
    <source>
        <dbReference type="ARBA" id="ARBA00022448"/>
    </source>
</evidence>
<evidence type="ECO:0000256" key="4">
    <source>
        <dbReference type="ARBA" id="ARBA00022692"/>
    </source>
</evidence>
<accession>A0A4R3N9R8</accession>
<evidence type="ECO:0000256" key="8">
    <source>
        <dbReference type="ARBA" id="ARBA00023136"/>
    </source>
</evidence>